<dbReference type="AlphaFoldDB" id="A0A1M6Q489"/>
<accession>A0A1M6Q489</accession>
<keyword evidence="2" id="KW-0175">Coiled coil</keyword>
<dbReference type="STRING" id="1830138.SAMN05443507_10949"/>
<keyword evidence="4" id="KW-1185">Reference proteome</keyword>
<gene>
    <name evidence="3" type="ORF">SAMN05443507_10949</name>
</gene>
<name>A0A1M6Q489_9BACL</name>
<feature type="coiled-coil region" evidence="2">
    <location>
        <begin position="47"/>
        <end position="74"/>
    </location>
</feature>
<dbReference type="Gene3D" id="3.30.70.1880">
    <property type="entry name" value="Protein of unknown function DUF881"/>
    <property type="match status" value="1"/>
</dbReference>
<protein>
    <submittedName>
        <fullName evidence="3">Uncharacterized conserved protein YlxW, UPF0749 family</fullName>
    </submittedName>
</protein>
<dbReference type="PANTHER" id="PTHR37313:SF2">
    <property type="entry name" value="UPF0749 PROTEIN YLXX"/>
    <property type="match status" value="1"/>
</dbReference>
<dbReference type="InterPro" id="IPR010273">
    <property type="entry name" value="DUF881"/>
</dbReference>
<evidence type="ECO:0000313" key="3">
    <source>
        <dbReference type="EMBL" id="SHK15035.1"/>
    </source>
</evidence>
<evidence type="ECO:0000256" key="1">
    <source>
        <dbReference type="ARBA" id="ARBA00009108"/>
    </source>
</evidence>
<reference evidence="4" key="1">
    <citation type="submission" date="2016-11" db="EMBL/GenBank/DDBJ databases">
        <authorList>
            <person name="Varghese N."/>
            <person name="Submissions S."/>
        </authorList>
    </citation>
    <scope>NUCLEOTIDE SEQUENCE [LARGE SCALE GENOMIC DNA]</scope>
    <source>
        <strain evidence="4">USBA-503</strain>
    </source>
</reference>
<dbReference type="Proteomes" id="UP000184016">
    <property type="component" value="Unassembled WGS sequence"/>
</dbReference>
<dbReference type="Pfam" id="PF05949">
    <property type="entry name" value="DUF881"/>
    <property type="match status" value="1"/>
</dbReference>
<comment type="similarity">
    <text evidence="1">Belongs to the UPF0749 family.</text>
</comment>
<sequence>MKISTMTWTSTGVAALLGFALTVQITSNLSGSSKSSSNNYVSVQTQLTEQAQEHRILEEEISKEAAQIAEYRAAEGSKQEMKAALAADAHTLAEEAGTAPFSGPGITITIENDPNLPFDPQFAGDFYKESDQWIQLIVNYLFSNGASAISINGQRLVTTSSIRLVIGLDGLGGLQINTHPVAMPYVITAIGNVDDMKATLSVYNLQAYMEAMGEAFIVKAYTGKNALTVPAYTGPLPGTWAKEVTGS</sequence>
<dbReference type="RefSeq" id="WP_238413477.1">
    <property type="nucleotide sequence ID" value="NZ_FRAF01000009.1"/>
</dbReference>
<evidence type="ECO:0000313" key="4">
    <source>
        <dbReference type="Proteomes" id="UP000184016"/>
    </source>
</evidence>
<dbReference type="PANTHER" id="PTHR37313">
    <property type="entry name" value="UPF0749 PROTEIN RV1825"/>
    <property type="match status" value="1"/>
</dbReference>
<organism evidence="3 4">
    <name type="scientific">Alicyclobacillus tolerans</name>
    <dbReference type="NCBI Taxonomy" id="90970"/>
    <lineage>
        <taxon>Bacteria</taxon>
        <taxon>Bacillati</taxon>
        <taxon>Bacillota</taxon>
        <taxon>Bacilli</taxon>
        <taxon>Bacillales</taxon>
        <taxon>Alicyclobacillaceae</taxon>
        <taxon>Alicyclobacillus</taxon>
    </lineage>
</organism>
<evidence type="ECO:0000256" key="2">
    <source>
        <dbReference type="SAM" id="Coils"/>
    </source>
</evidence>
<dbReference type="EMBL" id="FRAF01000009">
    <property type="protein sequence ID" value="SHK15035.1"/>
    <property type="molecule type" value="Genomic_DNA"/>
</dbReference>
<proteinExistence type="inferred from homology"/>